<dbReference type="GO" id="GO:0008757">
    <property type="term" value="F:S-adenosylmethionine-dependent methyltransferase activity"/>
    <property type="evidence" value="ECO:0007669"/>
    <property type="project" value="UniProtKB-ARBA"/>
</dbReference>
<evidence type="ECO:0000256" key="1">
    <source>
        <dbReference type="ARBA" id="ARBA00022603"/>
    </source>
</evidence>
<dbReference type="PROSITE" id="PS51143">
    <property type="entry name" value="MT_A70"/>
    <property type="match status" value="1"/>
</dbReference>
<evidence type="ECO:0000256" key="2">
    <source>
        <dbReference type="ARBA" id="ARBA00022679"/>
    </source>
</evidence>
<keyword evidence="3" id="KW-0949">S-adenosyl-L-methionine</keyword>
<evidence type="ECO:0000256" key="3">
    <source>
        <dbReference type="ARBA" id="ARBA00022691"/>
    </source>
</evidence>
<gene>
    <name evidence="5" type="ORF">LCGC14_3132310</name>
</gene>
<evidence type="ECO:0000313" key="5">
    <source>
        <dbReference type="EMBL" id="KKK49714.1"/>
    </source>
</evidence>
<reference evidence="5" key="1">
    <citation type="journal article" date="2015" name="Nature">
        <title>Complex archaea that bridge the gap between prokaryotes and eukaryotes.</title>
        <authorList>
            <person name="Spang A."/>
            <person name="Saw J.H."/>
            <person name="Jorgensen S.L."/>
            <person name="Zaremba-Niedzwiedzka K."/>
            <person name="Martijn J."/>
            <person name="Lind A.E."/>
            <person name="van Eijk R."/>
            <person name="Schleper C."/>
            <person name="Guy L."/>
            <person name="Ettema T.J."/>
        </authorList>
    </citation>
    <scope>NUCLEOTIDE SEQUENCE</scope>
</reference>
<feature type="region of interest" description="Disordered" evidence="4">
    <location>
        <begin position="30"/>
        <end position="50"/>
    </location>
</feature>
<dbReference type="AlphaFoldDB" id="A0A0F8Y6B2"/>
<keyword evidence="1" id="KW-0489">Methyltransferase</keyword>
<dbReference type="InterPro" id="IPR007757">
    <property type="entry name" value="MT-A70-like"/>
</dbReference>
<evidence type="ECO:0000256" key="4">
    <source>
        <dbReference type="SAM" id="MobiDB-lite"/>
    </source>
</evidence>
<accession>A0A0F8Y6B2</accession>
<dbReference type="PANTHER" id="PTHR12829">
    <property type="entry name" value="N6-ADENOSINE-METHYLTRANSFERASE"/>
    <property type="match status" value="1"/>
</dbReference>
<dbReference type="EMBL" id="LAZR01068396">
    <property type="protein sequence ID" value="KKK49714.1"/>
    <property type="molecule type" value="Genomic_DNA"/>
</dbReference>
<organism evidence="5">
    <name type="scientific">marine sediment metagenome</name>
    <dbReference type="NCBI Taxonomy" id="412755"/>
    <lineage>
        <taxon>unclassified sequences</taxon>
        <taxon>metagenomes</taxon>
        <taxon>ecological metagenomes</taxon>
    </lineage>
</organism>
<name>A0A0F8Y6B2_9ZZZZ</name>
<evidence type="ECO:0008006" key="6">
    <source>
        <dbReference type="Google" id="ProtNLM"/>
    </source>
</evidence>
<protein>
    <recommendedName>
        <fullName evidence="6">MT-A70 family protein</fullName>
    </recommendedName>
</protein>
<comment type="caution">
    <text evidence="5">The sequence shown here is derived from an EMBL/GenBank/DDBJ whole genome shotgun (WGS) entry which is preliminary data.</text>
</comment>
<dbReference type="GO" id="GO:0032259">
    <property type="term" value="P:methylation"/>
    <property type="evidence" value="ECO:0007669"/>
    <property type="project" value="UniProtKB-KW"/>
</dbReference>
<sequence length="90" mass="10540">NMVWVKDKMGTGYYVRNQHELLLIGRRGNLPVPEPGTQPTSVIHAPRTKHSAKPEEVYKLIEAMYPTHPRIELFARQRRENWMSWGNEVT</sequence>
<dbReference type="GO" id="GO:0008173">
    <property type="term" value="F:RNA methyltransferase activity"/>
    <property type="evidence" value="ECO:0007669"/>
    <property type="project" value="UniProtKB-ARBA"/>
</dbReference>
<dbReference type="Pfam" id="PF05063">
    <property type="entry name" value="MT-A70"/>
    <property type="match status" value="1"/>
</dbReference>
<dbReference type="PANTHER" id="PTHR12829:SF7">
    <property type="entry name" value="N6-ADENOSINE-METHYLTRANSFERASE CATALYTIC SUBUNIT"/>
    <property type="match status" value="1"/>
</dbReference>
<feature type="non-terminal residue" evidence="5">
    <location>
        <position position="1"/>
    </location>
</feature>
<keyword evidence="2" id="KW-0808">Transferase</keyword>
<proteinExistence type="predicted"/>